<feature type="compositionally biased region" description="Acidic residues" evidence="1">
    <location>
        <begin position="60"/>
        <end position="69"/>
    </location>
</feature>
<dbReference type="InterPro" id="IPR049191">
    <property type="entry name" value="SutA_RBD"/>
</dbReference>
<name>A0ABV3TST6_9GAMM</name>
<protein>
    <recommendedName>
        <fullName evidence="2">Transcriptional regulator SutA RNAP-binding domain-containing protein</fullName>
    </recommendedName>
</protein>
<comment type="caution">
    <text evidence="3">The sequence shown here is derived from an EMBL/GenBank/DDBJ whole genome shotgun (WGS) entry which is preliminary data.</text>
</comment>
<reference evidence="3 4" key="1">
    <citation type="journal article" date="2011" name="Int. J. Syst. Evol. Microbiol.">
        <title>Zhongshania antarctica gen. nov., sp. nov. and Zhongshania guokunii sp. nov., gammaproteobacteria respectively isolated from coastal attached (fast) ice and surface seawater of the Antarctic.</title>
        <authorList>
            <person name="Li H.J."/>
            <person name="Zhang X.Y."/>
            <person name="Chen C.X."/>
            <person name="Zhang Y.J."/>
            <person name="Gao Z.M."/>
            <person name="Yu Y."/>
            <person name="Chen X.L."/>
            <person name="Chen B."/>
            <person name="Zhang Y.Z."/>
        </authorList>
    </citation>
    <scope>NUCLEOTIDE SEQUENCE [LARGE SCALE GENOMIC DNA]</scope>
    <source>
        <strain evidence="3 4">R06B22</strain>
    </source>
</reference>
<dbReference type="Pfam" id="PF20661">
    <property type="entry name" value="SutA-RBD"/>
    <property type="match status" value="1"/>
</dbReference>
<evidence type="ECO:0000313" key="3">
    <source>
        <dbReference type="EMBL" id="MEX1664375.1"/>
    </source>
</evidence>
<feature type="domain" description="Transcriptional regulator SutA RNAP-binding" evidence="2">
    <location>
        <begin position="25"/>
        <end position="55"/>
    </location>
</feature>
<dbReference type="Proteomes" id="UP001557484">
    <property type="component" value="Unassembled WGS sequence"/>
</dbReference>
<gene>
    <name evidence="3" type="ORF">AB4875_02680</name>
</gene>
<organism evidence="3 4">
    <name type="scientific">Zhongshania arctica</name>
    <dbReference type="NCBI Taxonomy" id="3238302"/>
    <lineage>
        <taxon>Bacteria</taxon>
        <taxon>Pseudomonadati</taxon>
        <taxon>Pseudomonadota</taxon>
        <taxon>Gammaproteobacteria</taxon>
        <taxon>Cellvibrionales</taxon>
        <taxon>Spongiibacteraceae</taxon>
        <taxon>Zhongshania</taxon>
    </lineage>
</organism>
<proteinExistence type="predicted"/>
<accession>A0ABV3TST6</accession>
<dbReference type="EMBL" id="JBFRYB010000001">
    <property type="protein sequence ID" value="MEX1664375.1"/>
    <property type="molecule type" value="Genomic_DNA"/>
</dbReference>
<evidence type="ECO:0000259" key="2">
    <source>
        <dbReference type="Pfam" id="PF20661"/>
    </source>
</evidence>
<feature type="region of interest" description="Disordered" evidence="1">
    <location>
        <begin position="45"/>
        <end position="69"/>
    </location>
</feature>
<evidence type="ECO:0000256" key="1">
    <source>
        <dbReference type="SAM" id="MobiDB-lite"/>
    </source>
</evidence>
<evidence type="ECO:0000313" key="4">
    <source>
        <dbReference type="Proteomes" id="UP001557484"/>
    </source>
</evidence>
<sequence>MGSHIRSSNIQTSSAQLHASSLTIRDRMRDQLAKDIEAYLAQGGEIKHLDPHMRSTPNDIDTDTESDSY</sequence>
<keyword evidence="4" id="KW-1185">Reference proteome</keyword>
<dbReference type="RefSeq" id="WP_368374498.1">
    <property type="nucleotide sequence ID" value="NZ_JBFRYB010000001.1"/>
</dbReference>